<comment type="caution">
    <text evidence="1">The sequence shown here is derived from an EMBL/GenBank/DDBJ whole genome shotgun (WGS) entry which is preliminary data.</text>
</comment>
<dbReference type="Proteomes" id="UP000761574">
    <property type="component" value="Unassembled WGS sequence"/>
</dbReference>
<evidence type="ECO:0000313" key="2">
    <source>
        <dbReference type="Proteomes" id="UP000761574"/>
    </source>
</evidence>
<dbReference type="RefSeq" id="WP_110458075.1">
    <property type="nucleotide sequence ID" value="NZ_BPFB01000004.1"/>
</dbReference>
<evidence type="ECO:0000313" key="1">
    <source>
        <dbReference type="EMBL" id="GIU42871.1"/>
    </source>
</evidence>
<name>A0ABQ4P5X4_9GAMM</name>
<reference evidence="1 2" key="1">
    <citation type="submission" date="2021-05" db="EMBL/GenBank/DDBJ databases">
        <title>Molecular characterization for Shewanella algae harboring chromosomal blaOXA-55-like strains isolated from clinical and environment sample.</title>
        <authorList>
            <person name="Ohama Y."/>
            <person name="Aoki K."/>
            <person name="Harada S."/>
            <person name="Moriya K."/>
            <person name="Ishii Y."/>
            <person name="Tateda K."/>
        </authorList>
    </citation>
    <scope>NUCLEOTIDE SEQUENCE [LARGE SCALE GENOMIC DNA]</scope>
    <source>
        <strain evidence="1 2">LMG 23746</strain>
    </source>
</reference>
<gene>
    <name evidence="1" type="ORF">TUM4630_04850</name>
</gene>
<dbReference type="EMBL" id="BPFB01000004">
    <property type="protein sequence ID" value="GIU42871.1"/>
    <property type="molecule type" value="Genomic_DNA"/>
</dbReference>
<accession>A0ABQ4P5X4</accession>
<organism evidence="1 2">
    <name type="scientific">Shewanella algidipiscicola</name>
    <dbReference type="NCBI Taxonomy" id="614070"/>
    <lineage>
        <taxon>Bacteria</taxon>
        <taxon>Pseudomonadati</taxon>
        <taxon>Pseudomonadota</taxon>
        <taxon>Gammaproteobacteria</taxon>
        <taxon>Alteromonadales</taxon>
        <taxon>Shewanellaceae</taxon>
        <taxon>Shewanella</taxon>
    </lineage>
</organism>
<proteinExistence type="predicted"/>
<sequence>MTQDELIELFKAKHLSPTIINTADATHYLVGGEDPQGNFYQLTYDDLSPMQYQSLEQAKVQLKQMGVCKATFELYTAYDEMIGVTPQHDNKTSIELSL</sequence>
<dbReference type="Pfam" id="PF20090">
    <property type="entry name" value="DUF6482"/>
    <property type="match status" value="1"/>
</dbReference>
<protein>
    <submittedName>
        <fullName evidence="1">Uncharacterized protein</fullName>
    </submittedName>
</protein>
<dbReference type="InterPro" id="IPR045508">
    <property type="entry name" value="DUF6482"/>
</dbReference>
<keyword evidence="2" id="KW-1185">Reference proteome</keyword>